<dbReference type="Gene3D" id="3.20.20.70">
    <property type="entry name" value="Aldolase class I"/>
    <property type="match status" value="1"/>
</dbReference>
<reference evidence="6 7" key="1">
    <citation type="submission" date="2016-02" db="EMBL/GenBank/DDBJ databases">
        <title>Anaerosporomusa subterraneum gen. nov., sp. nov., a spore-forming obligate anaerobe isolated from saprolite.</title>
        <authorList>
            <person name="Choi J.K."/>
            <person name="Shah M."/>
            <person name="Yee N."/>
        </authorList>
    </citation>
    <scope>NUCLEOTIDE SEQUENCE [LARGE SCALE GENOMIC DNA]</scope>
    <source>
        <strain evidence="6 7">RU4</strain>
    </source>
</reference>
<dbReference type="PANTHER" id="PTHR11228">
    <property type="entry name" value="RADICAL SAM DOMAIN PROTEIN"/>
    <property type="match status" value="1"/>
</dbReference>
<keyword evidence="2" id="KW-0479">Metal-binding</keyword>
<dbReference type="RefSeq" id="WP_066242763.1">
    <property type="nucleotide sequence ID" value="NZ_LSGP01000017.1"/>
</dbReference>
<dbReference type="CDD" id="cd01335">
    <property type="entry name" value="Radical_SAM"/>
    <property type="match status" value="1"/>
</dbReference>
<dbReference type="GO" id="GO:0051536">
    <property type="term" value="F:iron-sulfur cluster binding"/>
    <property type="evidence" value="ECO:0007669"/>
    <property type="project" value="UniProtKB-KW"/>
</dbReference>
<evidence type="ECO:0000313" key="7">
    <source>
        <dbReference type="Proteomes" id="UP000076268"/>
    </source>
</evidence>
<dbReference type="InterPro" id="IPR013785">
    <property type="entry name" value="Aldolase_TIM"/>
</dbReference>
<dbReference type="AlphaFoldDB" id="A0A154BS26"/>
<dbReference type="EMBL" id="LSGP01000017">
    <property type="protein sequence ID" value="KYZ76756.1"/>
    <property type="molecule type" value="Genomic_DNA"/>
</dbReference>
<organism evidence="6 7">
    <name type="scientific">Anaerosporomusa subterranea</name>
    <dbReference type="NCBI Taxonomy" id="1794912"/>
    <lineage>
        <taxon>Bacteria</taxon>
        <taxon>Bacillati</taxon>
        <taxon>Bacillota</taxon>
        <taxon>Negativicutes</taxon>
        <taxon>Acetonemataceae</taxon>
        <taxon>Anaerosporomusa</taxon>
    </lineage>
</organism>
<feature type="domain" description="Radical SAM core" evidence="5">
    <location>
        <begin position="91"/>
        <end position="300"/>
    </location>
</feature>
<keyword evidence="4" id="KW-0411">Iron-sulfur</keyword>
<sequence length="412" mass="45675">MFFRLLSHCRLVEGAFRAAIYDLNSGKVLSVNGGAADLLIACQARSVEDVLAELPNAAVFQTFLNTLVEKQLGSFYMVEPAARADDPLIAPPKLEFIWLELTAKCNNRCLHCYSESHMNCEETTVPHERWLKLLEEAHAEGATGIQLIGGEPLLYPQWRDLVEKASSLKYEYIEIFTNATLVRESDIEFFKRHQVRVATTIYADNAAIHDTVTKNPGSFERTLSAARSIVAAGIPLRIASIIMKPNEGEVENIMRLCEELGVESGPPDVVRPTGRGDDEGLLPETYCRLPVQPPFAVDPEAFFQAQRVNPCLAGKIAVTAAGDVIPCIFARSMVCGNILHTSLRDVLTGAPLKECWHTTRDCVEKCGDCEYRYACHDCRPLAQGADQNKNWLAASPGCSYNPYTGKWEDLHE</sequence>
<dbReference type="PROSITE" id="PS51918">
    <property type="entry name" value="RADICAL_SAM"/>
    <property type="match status" value="1"/>
</dbReference>
<dbReference type="OrthoDB" id="9810775at2"/>
<proteinExistence type="predicted"/>
<dbReference type="Pfam" id="PF04055">
    <property type="entry name" value="Radical_SAM"/>
    <property type="match status" value="1"/>
</dbReference>
<gene>
    <name evidence="6" type="ORF">AXX12_10110</name>
</gene>
<dbReference type="InterPro" id="IPR007197">
    <property type="entry name" value="rSAM"/>
</dbReference>
<dbReference type="SFLD" id="SFLDG01386">
    <property type="entry name" value="main_SPASM_domain-containing"/>
    <property type="match status" value="1"/>
</dbReference>
<protein>
    <submittedName>
        <fullName evidence="6">Radical SAM protein</fullName>
    </submittedName>
</protein>
<dbReference type="Proteomes" id="UP000076268">
    <property type="component" value="Unassembled WGS sequence"/>
</dbReference>
<accession>A0A154BS26</accession>
<evidence type="ECO:0000259" key="5">
    <source>
        <dbReference type="PROSITE" id="PS51918"/>
    </source>
</evidence>
<evidence type="ECO:0000256" key="3">
    <source>
        <dbReference type="ARBA" id="ARBA00023004"/>
    </source>
</evidence>
<dbReference type="GO" id="GO:0046872">
    <property type="term" value="F:metal ion binding"/>
    <property type="evidence" value="ECO:0007669"/>
    <property type="project" value="UniProtKB-KW"/>
</dbReference>
<dbReference type="SFLD" id="SFLDG01067">
    <property type="entry name" value="SPASM/twitch_domain_containing"/>
    <property type="match status" value="1"/>
</dbReference>
<dbReference type="Pfam" id="PF13186">
    <property type="entry name" value="SPASM"/>
    <property type="match status" value="1"/>
</dbReference>
<keyword evidence="1" id="KW-0949">S-adenosyl-L-methionine</keyword>
<dbReference type="InterPro" id="IPR058240">
    <property type="entry name" value="rSAM_sf"/>
</dbReference>
<dbReference type="SFLD" id="SFLDS00029">
    <property type="entry name" value="Radical_SAM"/>
    <property type="match status" value="1"/>
</dbReference>
<comment type="caution">
    <text evidence="6">The sequence shown here is derived from an EMBL/GenBank/DDBJ whole genome shotgun (WGS) entry which is preliminary data.</text>
</comment>
<dbReference type="GO" id="GO:0003824">
    <property type="term" value="F:catalytic activity"/>
    <property type="evidence" value="ECO:0007669"/>
    <property type="project" value="InterPro"/>
</dbReference>
<name>A0A154BS26_ANASB</name>
<evidence type="ECO:0000256" key="2">
    <source>
        <dbReference type="ARBA" id="ARBA00022723"/>
    </source>
</evidence>
<evidence type="ECO:0000313" key="6">
    <source>
        <dbReference type="EMBL" id="KYZ76756.1"/>
    </source>
</evidence>
<keyword evidence="7" id="KW-1185">Reference proteome</keyword>
<dbReference type="SUPFAM" id="SSF102114">
    <property type="entry name" value="Radical SAM enzymes"/>
    <property type="match status" value="1"/>
</dbReference>
<dbReference type="InterPro" id="IPR050377">
    <property type="entry name" value="Radical_SAM_PqqE_MftC-like"/>
</dbReference>
<dbReference type="STRING" id="1794912.AXX12_10110"/>
<evidence type="ECO:0000256" key="1">
    <source>
        <dbReference type="ARBA" id="ARBA00022691"/>
    </source>
</evidence>
<keyword evidence="3" id="KW-0408">Iron</keyword>
<evidence type="ECO:0000256" key="4">
    <source>
        <dbReference type="ARBA" id="ARBA00023014"/>
    </source>
</evidence>
<dbReference type="PANTHER" id="PTHR11228:SF34">
    <property type="entry name" value="TUNGSTEN-CONTAINING ALDEHYDE FERREDOXIN OXIDOREDUCTASE COFACTOR MODIFYING PROTEIN"/>
    <property type="match status" value="1"/>
</dbReference>
<dbReference type="InterPro" id="IPR023885">
    <property type="entry name" value="4Fe4S-binding_SPASM_dom"/>
</dbReference>